<dbReference type="Proteomes" id="UP001161390">
    <property type="component" value="Unassembled WGS sequence"/>
</dbReference>
<feature type="compositionally biased region" description="Polar residues" evidence="2">
    <location>
        <begin position="248"/>
        <end position="262"/>
    </location>
</feature>
<name>A0ABQ5UZG1_9PROT</name>
<gene>
    <name evidence="3" type="ORF">GCM10007854_09130</name>
</gene>
<feature type="region of interest" description="Disordered" evidence="2">
    <location>
        <begin position="317"/>
        <end position="376"/>
    </location>
</feature>
<dbReference type="InterPro" id="IPR019734">
    <property type="entry name" value="TPR_rpt"/>
</dbReference>
<reference evidence="3" key="2">
    <citation type="submission" date="2023-01" db="EMBL/GenBank/DDBJ databases">
        <title>Draft genome sequence of Algimonas porphyrae strain NBRC 108216.</title>
        <authorList>
            <person name="Sun Q."/>
            <person name="Mori K."/>
        </authorList>
    </citation>
    <scope>NUCLEOTIDE SEQUENCE</scope>
    <source>
        <strain evidence="3">NBRC 108216</strain>
    </source>
</reference>
<feature type="repeat" description="TPR" evidence="1">
    <location>
        <begin position="112"/>
        <end position="145"/>
    </location>
</feature>
<evidence type="ECO:0000256" key="2">
    <source>
        <dbReference type="SAM" id="MobiDB-lite"/>
    </source>
</evidence>
<dbReference type="PANTHER" id="PTHR12558">
    <property type="entry name" value="CELL DIVISION CYCLE 16,23,27"/>
    <property type="match status" value="1"/>
</dbReference>
<accession>A0ABQ5UZG1</accession>
<reference evidence="3" key="1">
    <citation type="journal article" date="2014" name="Int. J. Syst. Evol. Microbiol.">
        <title>Complete genome of a new Firmicutes species belonging to the dominant human colonic microbiota ('Ruminococcus bicirculans') reveals two chromosomes and a selective capacity to utilize plant glucans.</title>
        <authorList>
            <consortium name="NISC Comparative Sequencing Program"/>
            <person name="Wegmann U."/>
            <person name="Louis P."/>
            <person name="Goesmann A."/>
            <person name="Henrissat B."/>
            <person name="Duncan S.H."/>
            <person name="Flint H.J."/>
        </authorList>
    </citation>
    <scope>NUCLEOTIDE SEQUENCE</scope>
    <source>
        <strain evidence="3">NBRC 108216</strain>
    </source>
</reference>
<evidence type="ECO:0000313" key="3">
    <source>
        <dbReference type="EMBL" id="GLQ19958.1"/>
    </source>
</evidence>
<dbReference type="PROSITE" id="PS50005">
    <property type="entry name" value="TPR"/>
    <property type="match status" value="1"/>
</dbReference>
<feature type="compositionally biased region" description="Basic and acidic residues" evidence="2">
    <location>
        <begin position="195"/>
        <end position="216"/>
    </location>
</feature>
<dbReference type="Gene3D" id="1.25.40.10">
    <property type="entry name" value="Tetratricopeptide repeat domain"/>
    <property type="match status" value="1"/>
</dbReference>
<dbReference type="Pfam" id="PF13414">
    <property type="entry name" value="TPR_11"/>
    <property type="match status" value="1"/>
</dbReference>
<dbReference type="InterPro" id="IPR011990">
    <property type="entry name" value="TPR-like_helical_dom_sf"/>
</dbReference>
<feature type="compositionally biased region" description="Low complexity" evidence="2">
    <location>
        <begin position="360"/>
        <end position="369"/>
    </location>
</feature>
<evidence type="ECO:0000256" key="1">
    <source>
        <dbReference type="PROSITE-ProRule" id="PRU00339"/>
    </source>
</evidence>
<protein>
    <recommendedName>
        <fullName evidence="5">Tetratricopeptide repeat protein</fullName>
    </recommendedName>
</protein>
<proteinExistence type="predicted"/>
<dbReference type="RefSeq" id="WP_371398594.1">
    <property type="nucleotide sequence ID" value="NZ_CP163424.1"/>
</dbReference>
<dbReference type="EMBL" id="BSNJ01000002">
    <property type="protein sequence ID" value="GLQ19958.1"/>
    <property type="molecule type" value="Genomic_DNA"/>
</dbReference>
<comment type="caution">
    <text evidence="3">The sequence shown here is derived from an EMBL/GenBank/DDBJ whole genome shotgun (WGS) entry which is preliminary data.</text>
</comment>
<keyword evidence="1" id="KW-0802">TPR repeat</keyword>
<feature type="region of interest" description="Disordered" evidence="2">
    <location>
        <begin position="193"/>
        <end position="297"/>
    </location>
</feature>
<keyword evidence="4" id="KW-1185">Reference proteome</keyword>
<sequence>MRDEIAVERFMPATREMRDNIETQELFAQAAFWSHEYELNPSDLEATIKLASAVRRLGNPGRAAEITQTSRAIHPRNPYLLAEHSAALIAEERALDAIPVIDDALRIAPAYGRLWSLKGAALDQMEEYDAARQHYQRALQITPNDPNVLSNLGLSYALAGDLTMAETWLRRATETPGAGAGVRQNLAMVLQLQGRTEDAERQTRLSRLTRGDRKLPPEPVPAFTPRQPSAGTASVPGQYAPRRANPARQMNSMAGPRLTTTAPDGRQFTSAADAARAAARQRQGNGSAAASPQPLYTGAPMTQEQAAILSQIQQSRQAGVAEMDGSMNAPHVVGPSLQTTQPYAYQQPPATAPVQSGGYPAPEAQTTRRTPARQRR</sequence>
<organism evidence="3 4">
    <name type="scientific">Algimonas porphyrae</name>
    <dbReference type="NCBI Taxonomy" id="1128113"/>
    <lineage>
        <taxon>Bacteria</taxon>
        <taxon>Pseudomonadati</taxon>
        <taxon>Pseudomonadota</taxon>
        <taxon>Alphaproteobacteria</taxon>
        <taxon>Maricaulales</taxon>
        <taxon>Robiginitomaculaceae</taxon>
        <taxon>Algimonas</taxon>
    </lineage>
</organism>
<feature type="compositionally biased region" description="Low complexity" evidence="2">
    <location>
        <begin position="338"/>
        <end position="353"/>
    </location>
</feature>
<dbReference type="SMART" id="SM00028">
    <property type="entry name" value="TPR"/>
    <property type="match status" value="3"/>
</dbReference>
<dbReference type="SUPFAM" id="SSF48452">
    <property type="entry name" value="TPR-like"/>
    <property type="match status" value="1"/>
</dbReference>
<evidence type="ECO:0000313" key="4">
    <source>
        <dbReference type="Proteomes" id="UP001161390"/>
    </source>
</evidence>
<evidence type="ECO:0008006" key="5">
    <source>
        <dbReference type="Google" id="ProtNLM"/>
    </source>
</evidence>
<dbReference type="PANTHER" id="PTHR12558:SF13">
    <property type="entry name" value="CELL DIVISION CYCLE PROTEIN 27 HOMOLOG"/>
    <property type="match status" value="1"/>
</dbReference>
<feature type="compositionally biased region" description="Low complexity" evidence="2">
    <location>
        <begin position="270"/>
        <end position="290"/>
    </location>
</feature>